<comment type="caution">
    <text evidence="1">The sequence shown here is derived from an EMBL/GenBank/DDBJ whole genome shotgun (WGS) entry which is preliminary data.</text>
</comment>
<keyword evidence="2" id="KW-1185">Reference proteome</keyword>
<reference evidence="1" key="1">
    <citation type="submission" date="2022-01" db="EMBL/GenBank/DDBJ databases">
        <title>Genome-Based Taxonomic Classification of the Phylum Actinobacteria.</title>
        <authorList>
            <person name="Gao Y."/>
        </authorList>
    </citation>
    <scope>NUCLEOTIDE SEQUENCE</scope>
    <source>
        <strain evidence="1">KLBMP 8922</strain>
    </source>
</reference>
<dbReference type="AlphaFoldDB" id="A0AA41U3V8"/>
<evidence type="ECO:0000313" key="1">
    <source>
        <dbReference type="EMBL" id="MCF2532230.1"/>
    </source>
</evidence>
<evidence type="ECO:0000313" key="2">
    <source>
        <dbReference type="Proteomes" id="UP001165378"/>
    </source>
</evidence>
<gene>
    <name evidence="1" type="ORF">LZ495_34130</name>
</gene>
<protein>
    <submittedName>
        <fullName evidence="1">Uncharacterized protein</fullName>
    </submittedName>
</protein>
<name>A0AA41U3V8_9ACTN</name>
<proteinExistence type="predicted"/>
<accession>A0AA41U3V8</accession>
<dbReference type="Proteomes" id="UP001165378">
    <property type="component" value="Unassembled WGS sequence"/>
</dbReference>
<organism evidence="1 2">
    <name type="scientific">Yinghuangia soli</name>
    <dbReference type="NCBI Taxonomy" id="2908204"/>
    <lineage>
        <taxon>Bacteria</taxon>
        <taxon>Bacillati</taxon>
        <taxon>Actinomycetota</taxon>
        <taxon>Actinomycetes</taxon>
        <taxon>Kitasatosporales</taxon>
        <taxon>Streptomycetaceae</taxon>
        <taxon>Yinghuangia</taxon>
    </lineage>
</organism>
<sequence>MDDAAFWAQWPKSWVGTERDVRTVSAAMSQETKDGFRYDAIPWHHCRLLIPVLDDLDNEVRSAAVRRT</sequence>
<dbReference type="RefSeq" id="WP_235057006.1">
    <property type="nucleotide sequence ID" value="NZ_JAKFHA010000031.1"/>
</dbReference>
<dbReference type="EMBL" id="JAKFHA010000031">
    <property type="protein sequence ID" value="MCF2532230.1"/>
    <property type="molecule type" value="Genomic_DNA"/>
</dbReference>